<keyword evidence="2" id="KW-1185">Reference proteome</keyword>
<organism evidence="1 2">
    <name type="scientific">Citrus sinensis</name>
    <name type="common">Sweet orange</name>
    <name type="synonym">Citrus aurantium var. sinensis</name>
    <dbReference type="NCBI Taxonomy" id="2711"/>
    <lineage>
        <taxon>Eukaryota</taxon>
        <taxon>Viridiplantae</taxon>
        <taxon>Streptophyta</taxon>
        <taxon>Embryophyta</taxon>
        <taxon>Tracheophyta</taxon>
        <taxon>Spermatophyta</taxon>
        <taxon>Magnoliopsida</taxon>
        <taxon>eudicotyledons</taxon>
        <taxon>Gunneridae</taxon>
        <taxon>Pentapetalae</taxon>
        <taxon>rosids</taxon>
        <taxon>malvids</taxon>
        <taxon>Sapindales</taxon>
        <taxon>Rutaceae</taxon>
        <taxon>Aurantioideae</taxon>
        <taxon>Citrus</taxon>
    </lineage>
</organism>
<evidence type="ECO:0000313" key="1">
    <source>
        <dbReference type="EMBL" id="KDO66410.1"/>
    </source>
</evidence>
<dbReference type="EMBL" id="KK784900">
    <property type="protein sequence ID" value="KDO66410.1"/>
    <property type="molecule type" value="Genomic_DNA"/>
</dbReference>
<dbReference type="AlphaFoldDB" id="A0A067FJU4"/>
<sequence length="66" mass="7700">MTFQILLSFWDTKPDFEFGVILQGRARKGQSWIVLIEKISNLNYPKNGFHQISKSYITSYNAVFVI</sequence>
<protein>
    <submittedName>
        <fullName evidence="1">Uncharacterized protein</fullName>
    </submittedName>
</protein>
<reference evidence="1 2" key="1">
    <citation type="submission" date="2014-04" db="EMBL/GenBank/DDBJ databases">
        <authorList>
            <consortium name="International Citrus Genome Consortium"/>
            <person name="Gmitter F."/>
            <person name="Chen C."/>
            <person name="Farmerie W."/>
            <person name="Harkins T."/>
            <person name="Desany B."/>
            <person name="Mohiuddin M."/>
            <person name="Kodira C."/>
            <person name="Borodovsky M."/>
            <person name="Lomsadze A."/>
            <person name="Burns P."/>
            <person name="Jenkins J."/>
            <person name="Prochnik S."/>
            <person name="Shu S."/>
            <person name="Chapman J."/>
            <person name="Pitluck S."/>
            <person name="Schmutz J."/>
            <person name="Rokhsar D."/>
        </authorList>
    </citation>
    <scope>NUCLEOTIDE SEQUENCE</scope>
</reference>
<accession>A0A067FJU4</accession>
<gene>
    <name evidence="1" type="ORF">CISIN_1g043975mg</name>
</gene>
<proteinExistence type="predicted"/>
<evidence type="ECO:0000313" key="2">
    <source>
        <dbReference type="Proteomes" id="UP000027120"/>
    </source>
</evidence>
<dbReference type="Proteomes" id="UP000027120">
    <property type="component" value="Unassembled WGS sequence"/>
</dbReference>
<name>A0A067FJU4_CITSI</name>